<name>A0A1W1VYT8_9FIRM</name>
<dbReference type="SUPFAM" id="SSF53335">
    <property type="entry name" value="S-adenosyl-L-methionine-dependent methyltransferases"/>
    <property type="match status" value="1"/>
</dbReference>
<dbReference type="Pfam" id="PF00535">
    <property type="entry name" value="Glycos_transf_2"/>
    <property type="match status" value="1"/>
</dbReference>
<organism evidence="3 4">
    <name type="scientific">Thermanaeromonas toyohensis ToBE</name>
    <dbReference type="NCBI Taxonomy" id="698762"/>
    <lineage>
        <taxon>Bacteria</taxon>
        <taxon>Bacillati</taxon>
        <taxon>Bacillota</taxon>
        <taxon>Clostridia</taxon>
        <taxon>Neomoorellales</taxon>
        <taxon>Neomoorellaceae</taxon>
        <taxon>Thermanaeromonas</taxon>
    </lineage>
</organism>
<evidence type="ECO:0000313" key="4">
    <source>
        <dbReference type="Proteomes" id="UP000192569"/>
    </source>
</evidence>
<dbReference type="InterPro" id="IPR029063">
    <property type="entry name" value="SAM-dependent_MTases_sf"/>
</dbReference>
<dbReference type="CDD" id="cd00761">
    <property type="entry name" value="Glyco_tranf_GTA_type"/>
    <property type="match status" value="1"/>
</dbReference>
<dbReference type="GO" id="GO:0008168">
    <property type="term" value="F:methyltransferase activity"/>
    <property type="evidence" value="ECO:0007669"/>
    <property type="project" value="UniProtKB-KW"/>
</dbReference>
<dbReference type="EMBL" id="LT838272">
    <property type="protein sequence ID" value="SMB98527.1"/>
    <property type="molecule type" value="Genomic_DNA"/>
</dbReference>
<feature type="domain" description="Methyltransferase" evidence="2">
    <location>
        <begin position="560"/>
        <end position="654"/>
    </location>
</feature>
<gene>
    <name evidence="3" type="ORF">SAMN00808754_2390</name>
</gene>
<evidence type="ECO:0000259" key="2">
    <source>
        <dbReference type="Pfam" id="PF13649"/>
    </source>
</evidence>
<sequence length="761" mass="87621">MLAEKKDHKLLRVLIASPVRQKPCILKEFLGSLKELETTGLEVAYVFIDDNDEESLLLQEFARGKDNVRILRGEGKGPYYCDENTHYWREDLIWKVAGYKNRFLEMAREEGYDYLFLVDSDLVLHPKTLTHLVSLGKDIVSEVFWTRWRKELEPLPQVWAGDAYRLYPMQRGEILSPGERKRRQEDFLRMLRTPGVYRVGGLGACTLISRRALLQGVSFSEIYNLSFPGEDRHFCIRAAALGFELYADTHYPAYHIYRESDLAGVQAYKEKQHGPITNYSTRGSRITLAMLVRNEAGRYLERVLRQAAQYIHNAVILDDASTDDTVEVCKKVLEGLPLTIVSNPQPGFHNEVALRKQLWELAVSTQPDWILILDADEIFEDKAVYELPRLAADPEIEVYYFRLYDMWDEKHYREDSYWRAHLTYRPFMVRYIPDFPYVWKETPLHCGRFPVNISELKGATSPLRVKHLGWMNPADRQAKFQRYMALDPEGKYGIKEQYLSILDPRPNLKPWVEEPEEAEDSKARWERIWASGVQESWDPLSETIYQALLRECGCLAGKRILEAGSGTGRISLRLASEGAQVILVDYSPTALQHARRAFEKHGQEAEFVLADIRQLPLPDEVVDITWNAGVLEHLSVPDQLKAVEEMKRVTKPGGLIITFNPYARCLPYRLGKYAAEKSGIWPYGPEHPVDSLAVICHEADLKLVHEYSTGFPVALDFLDFIPGSRPFKDLLRTLYEDLPGEEKKLFPGYLLVSVMRKPLSG</sequence>
<proteinExistence type="predicted"/>
<dbReference type="AlphaFoldDB" id="A0A1W1VYT8"/>
<dbReference type="Gene3D" id="3.40.50.150">
    <property type="entry name" value="Vaccinia Virus protein VP39"/>
    <property type="match status" value="1"/>
</dbReference>
<dbReference type="CDD" id="cd02440">
    <property type="entry name" value="AdoMet_MTases"/>
    <property type="match status" value="1"/>
</dbReference>
<keyword evidence="3" id="KW-0830">Ubiquinone</keyword>
<reference evidence="3 4" key="1">
    <citation type="submission" date="2017-04" db="EMBL/GenBank/DDBJ databases">
        <authorList>
            <person name="Afonso C.L."/>
            <person name="Miller P.J."/>
            <person name="Scott M.A."/>
            <person name="Spackman E."/>
            <person name="Goraichik I."/>
            <person name="Dimitrov K.M."/>
            <person name="Suarez D.L."/>
            <person name="Swayne D.E."/>
        </authorList>
    </citation>
    <scope>NUCLEOTIDE SEQUENCE [LARGE SCALE GENOMIC DNA]</scope>
    <source>
        <strain evidence="3 4">ToBE</strain>
    </source>
</reference>
<feature type="domain" description="Glycosyltransferase 2-like" evidence="1">
    <location>
        <begin position="292"/>
        <end position="416"/>
    </location>
</feature>
<keyword evidence="3" id="KW-0489">Methyltransferase</keyword>
<evidence type="ECO:0000313" key="3">
    <source>
        <dbReference type="EMBL" id="SMB98527.1"/>
    </source>
</evidence>
<keyword evidence="3" id="KW-0808">Transferase</keyword>
<dbReference type="InterPro" id="IPR029044">
    <property type="entry name" value="Nucleotide-diphossugar_trans"/>
</dbReference>
<dbReference type="Pfam" id="PF13649">
    <property type="entry name" value="Methyltransf_25"/>
    <property type="match status" value="1"/>
</dbReference>
<dbReference type="InterPro" id="IPR041698">
    <property type="entry name" value="Methyltransf_25"/>
</dbReference>
<dbReference type="STRING" id="698762.SAMN00808754_2390"/>
<keyword evidence="4" id="KW-1185">Reference proteome</keyword>
<accession>A0A1W1VYT8</accession>
<evidence type="ECO:0000259" key="1">
    <source>
        <dbReference type="Pfam" id="PF00535"/>
    </source>
</evidence>
<dbReference type="GO" id="GO:0032259">
    <property type="term" value="P:methylation"/>
    <property type="evidence" value="ECO:0007669"/>
    <property type="project" value="UniProtKB-KW"/>
</dbReference>
<dbReference type="PANTHER" id="PTHR43591">
    <property type="entry name" value="METHYLTRANSFERASE"/>
    <property type="match status" value="1"/>
</dbReference>
<dbReference type="RefSeq" id="WP_197686511.1">
    <property type="nucleotide sequence ID" value="NZ_LT838272.1"/>
</dbReference>
<protein>
    <submittedName>
        <fullName evidence="3">Ubiquinone/menaquinone biosynthesis C-methylase UbiE</fullName>
    </submittedName>
</protein>
<dbReference type="InterPro" id="IPR001173">
    <property type="entry name" value="Glyco_trans_2-like"/>
</dbReference>
<dbReference type="SUPFAM" id="SSF53448">
    <property type="entry name" value="Nucleotide-diphospho-sugar transferases"/>
    <property type="match status" value="2"/>
</dbReference>
<dbReference type="Proteomes" id="UP000192569">
    <property type="component" value="Chromosome I"/>
</dbReference>
<dbReference type="Gene3D" id="3.90.550.10">
    <property type="entry name" value="Spore Coat Polysaccharide Biosynthesis Protein SpsA, Chain A"/>
    <property type="match status" value="2"/>
</dbReference>